<evidence type="ECO:0000256" key="3">
    <source>
        <dbReference type="ARBA" id="ARBA00009620"/>
    </source>
</evidence>
<dbReference type="Pfam" id="PF04442">
    <property type="entry name" value="CtaG_Cox11"/>
    <property type="match status" value="1"/>
</dbReference>
<evidence type="ECO:0000256" key="7">
    <source>
        <dbReference type="ARBA" id="ARBA00022989"/>
    </source>
</evidence>
<dbReference type="InterPro" id="IPR023471">
    <property type="entry name" value="CtaG/Cox11_dom_sf"/>
</dbReference>
<reference evidence="13" key="1">
    <citation type="journal article" date="2017" name="Int. J. Syst. Evol. Microbiol.">
        <title>Notoacmeibacter marinus gen. nov., sp. nov., isolated from the gut of a limpet and proposal of Notoacmeibacteraceae fam. nov. in the order Rhizobiales of the class Alphaproteobacteria.</title>
        <authorList>
            <person name="Huang Z."/>
            <person name="Guo F."/>
            <person name="Lai Q."/>
        </authorList>
    </citation>
    <scope>NUCLEOTIDE SEQUENCE [LARGE SCALE GENOMIC DNA]</scope>
    <source>
        <strain evidence="13">XMTR2A4</strain>
    </source>
</reference>
<evidence type="ECO:0000256" key="4">
    <source>
        <dbReference type="ARBA" id="ARBA00015384"/>
    </source>
</evidence>
<accession>A0A231UW22</accession>
<comment type="caution">
    <text evidence="12">The sequence shown here is derived from an EMBL/GenBank/DDBJ whole genome shotgun (WGS) entry which is preliminary data.</text>
</comment>
<evidence type="ECO:0000256" key="5">
    <source>
        <dbReference type="ARBA" id="ARBA00022692"/>
    </source>
</evidence>
<dbReference type="PIRSF" id="PIRSF005413">
    <property type="entry name" value="COX11"/>
    <property type="match status" value="1"/>
</dbReference>
<evidence type="ECO:0000313" key="13">
    <source>
        <dbReference type="Proteomes" id="UP000215405"/>
    </source>
</evidence>
<dbReference type="PANTHER" id="PTHR21320:SF3">
    <property type="entry name" value="CYTOCHROME C OXIDASE ASSEMBLY PROTEIN COX11, MITOCHONDRIAL-RELATED"/>
    <property type="match status" value="1"/>
</dbReference>
<dbReference type="AlphaFoldDB" id="A0A231UW22"/>
<dbReference type="RefSeq" id="WP_094078314.1">
    <property type="nucleotide sequence ID" value="NZ_NBYO01000003.1"/>
</dbReference>
<keyword evidence="8 10" id="KW-0186">Copper</keyword>
<dbReference type="Gene3D" id="2.60.370.10">
    <property type="entry name" value="Ctag/Cox11"/>
    <property type="match status" value="1"/>
</dbReference>
<dbReference type="PANTHER" id="PTHR21320">
    <property type="entry name" value="CYTOCHROME C OXIDASE ASSEMBLY PROTEIN COX11-RELATED"/>
    <property type="match status" value="1"/>
</dbReference>
<feature type="region of interest" description="Disordered" evidence="11">
    <location>
        <begin position="189"/>
        <end position="208"/>
    </location>
</feature>
<comment type="similarity">
    <text evidence="3 10">Belongs to the COX11/CtaG family.</text>
</comment>
<dbReference type="HAMAP" id="MF_00155">
    <property type="entry name" value="CtaG"/>
    <property type="match status" value="1"/>
</dbReference>
<dbReference type="FunFam" id="2.60.370.10:FF:000001">
    <property type="entry name" value="COX11 cytochrome c oxidase assembly homolog"/>
    <property type="match status" value="1"/>
</dbReference>
<keyword evidence="10" id="KW-0997">Cell inner membrane</keyword>
<evidence type="ECO:0000256" key="1">
    <source>
        <dbReference type="ARBA" id="ARBA00004007"/>
    </source>
</evidence>
<evidence type="ECO:0000256" key="10">
    <source>
        <dbReference type="HAMAP-Rule" id="MF_00155"/>
    </source>
</evidence>
<protein>
    <recommendedName>
        <fullName evidence="4 10">Cytochrome c oxidase assembly protein CtaG</fullName>
    </recommendedName>
</protein>
<comment type="function">
    <text evidence="1 10">Exerts its effect at some terminal stage of cytochrome c oxidase synthesis, probably by being involved in the insertion of the copper B into subunit I.</text>
</comment>
<evidence type="ECO:0000256" key="9">
    <source>
        <dbReference type="ARBA" id="ARBA00023136"/>
    </source>
</evidence>
<dbReference type="SUPFAM" id="SSF110111">
    <property type="entry name" value="Ctag/Cox11"/>
    <property type="match status" value="1"/>
</dbReference>
<dbReference type="GO" id="GO:0005507">
    <property type="term" value="F:copper ion binding"/>
    <property type="evidence" value="ECO:0007669"/>
    <property type="project" value="InterPro"/>
</dbReference>
<evidence type="ECO:0000256" key="2">
    <source>
        <dbReference type="ARBA" id="ARBA00004382"/>
    </source>
</evidence>
<comment type="subcellular location">
    <subcellularLocation>
        <location evidence="2 10">Cell inner membrane</location>
        <topology evidence="2 10">Single-pass type II membrane protein</topology>
        <orientation evidence="2 10">Periplasmic side</orientation>
    </subcellularLocation>
</comment>
<dbReference type="GO" id="GO:0005886">
    <property type="term" value="C:plasma membrane"/>
    <property type="evidence" value="ECO:0007669"/>
    <property type="project" value="UniProtKB-SubCell"/>
</dbReference>
<keyword evidence="9 10" id="KW-0472">Membrane</keyword>
<proteinExistence type="inferred from homology"/>
<dbReference type="EMBL" id="NBYO01000003">
    <property type="protein sequence ID" value="OXS99535.1"/>
    <property type="molecule type" value="Genomic_DNA"/>
</dbReference>
<name>A0A231UW22_9HYPH</name>
<feature type="topological domain" description="Cytoplasmic" evidence="10">
    <location>
        <begin position="1"/>
        <end position="12"/>
    </location>
</feature>
<feature type="topological domain" description="Periplasmic" evidence="10">
    <location>
        <begin position="37"/>
        <end position="208"/>
    </location>
</feature>
<evidence type="ECO:0000313" key="12">
    <source>
        <dbReference type="EMBL" id="OXS99535.1"/>
    </source>
</evidence>
<dbReference type="NCBIfam" id="NF003465">
    <property type="entry name" value="PRK05089.1"/>
    <property type="match status" value="1"/>
</dbReference>
<dbReference type="Proteomes" id="UP000215405">
    <property type="component" value="Unassembled WGS sequence"/>
</dbReference>
<evidence type="ECO:0000256" key="8">
    <source>
        <dbReference type="ARBA" id="ARBA00023008"/>
    </source>
</evidence>
<gene>
    <name evidence="10" type="primary">ctaG</name>
    <name evidence="12" type="ORF">B7H23_15485</name>
</gene>
<dbReference type="InterPro" id="IPR007533">
    <property type="entry name" value="Cyt_c_oxidase_assmbl_CtaG"/>
</dbReference>
<organism evidence="12 13">
    <name type="scientific">Notoacmeibacter marinus</name>
    <dbReference type="NCBI Taxonomy" id="1876515"/>
    <lineage>
        <taxon>Bacteria</taxon>
        <taxon>Pseudomonadati</taxon>
        <taxon>Pseudomonadota</taxon>
        <taxon>Alphaproteobacteria</taxon>
        <taxon>Hyphomicrobiales</taxon>
        <taxon>Notoacmeibacteraceae</taxon>
        <taxon>Notoacmeibacter</taxon>
    </lineage>
</organism>
<keyword evidence="7 10" id="KW-1133">Transmembrane helix</keyword>
<keyword evidence="6 10" id="KW-0735">Signal-anchor</keyword>
<keyword evidence="10" id="KW-1003">Cell membrane</keyword>
<evidence type="ECO:0000256" key="6">
    <source>
        <dbReference type="ARBA" id="ARBA00022968"/>
    </source>
</evidence>
<dbReference type="GO" id="GO:0008535">
    <property type="term" value="P:respiratory chain complex IV assembly"/>
    <property type="evidence" value="ECO:0007669"/>
    <property type="project" value="UniProtKB-UniRule"/>
</dbReference>
<sequence length="208" mass="22574">MSGKSGETKRANWRNVRTAGMAFSLVAAMGALSYAAVPLYEIFCQVTGFGGTTQRVDTASDRVVDRAITVRFDANAPGVPWDFRPAAPVTVRLGESAIVNYTAKNLIDQPSSGQASFNVTPEMAGAYFNKIDCFCFTEQTLQPGEKVDMGITFYVDPDILEVPELADLQTITLSYTMFPLDRDSDAVASAERTDNVTTRSIARETTGD</sequence>
<evidence type="ECO:0000256" key="11">
    <source>
        <dbReference type="SAM" id="MobiDB-lite"/>
    </source>
</evidence>
<keyword evidence="13" id="KW-1185">Reference proteome</keyword>
<keyword evidence="5 10" id="KW-0812">Transmembrane</keyword>